<proteinExistence type="predicted"/>
<protein>
    <submittedName>
        <fullName evidence="1">Uncharacterized protein</fullName>
    </submittedName>
</protein>
<keyword evidence="2" id="KW-1185">Reference proteome</keyword>
<dbReference type="EMBL" id="BAAANB010000021">
    <property type="protein sequence ID" value="GAA2034548.1"/>
    <property type="molecule type" value="Genomic_DNA"/>
</dbReference>
<accession>A0ABN2UDK7</accession>
<evidence type="ECO:0000313" key="1">
    <source>
        <dbReference type="EMBL" id="GAA2034548.1"/>
    </source>
</evidence>
<dbReference type="Proteomes" id="UP001501285">
    <property type="component" value="Unassembled WGS sequence"/>
</dbReference>
<sequence>MFCAAASNAPPWRTHPEHPCIKEPPMFAALLSALATTTDFTSNALIAIANVWSWNGG</sequence>
<comment type="caution">
    <text evidence="1">The sequence shown here is derived from an EMBL/GenBank/DDBJ whole genome shotgun (WGS) entry which is preliminary data.</text>
</comment>
<organism evidence="1 2">
    <name type="scientific">Terrabacter terrae</name>
    <dbReference type="NCBI Taxonomy" id="318434"/>
    <lineage>
        <taxon>Bacteria</taxon>
        <taxon>Bacillati</taxon>
        <taxon>Actinomycetota</taxon>
        <taxon>Actinomycetes</taxon>
        <taxon>Micrococcales</taxon>
        <taxon>Intrasporangiaceae</taxon>
        <taxon>Terrabacter</taxon>
    </lineage>
</organism>
<gene>
    <name evidence="1" type="ORF">GCM10009740_26460</name>
</gene>
<reference evidence="1 2" key="1">
    <citation type="journal article" date="2019" name="Int. J. Syst. Evol. Microbiol.">
        <title>The Global Catalogue of Microorganisms (GCM) 10K type strain sequencing project: providing services to taxonomists for standard genome sequencing and annotation.</title>
        <authorList>
            <consortium name="The Broad Institute Genomics Platform"/>
            <consortium name="The Broad Institute Genome Sequencing Center for Infectious Disease"/>
            <person name="Wu L."/>
            <person name="Ma J."/>
        </authorList>
    </citation>
    <scope>NUCLEOTIDE SEQUENCE [LARGE SCALE GENOMIC DNA]</scope>
    <source>
        <strain evidence="1 2">JCM 14283</strain>
    </source>
</reference>
<name>A0ABN2UDK7_9MICO</name>
<evidence type="ECO:0000313" key="2">
    <source>
        <dbReference type="Proteomes" id="UP001501285"/>
    </source>
</evidence>